<dbReference type="InterPro" id="IPR005798">
    <property type="entry name" value="Cyt_b/b6_C"/>
</dbReference>
<dbReference type="PROSITE" id="PS51002">
    <property type="entry name" value="CYTB_NTER"/>
    <property type="match status" value="1"/>
</dbReference>
<feature type="transmembrane region" description="Helical" evidence="10">
    <location>
        <begin position="92"/>
        <end position="110"/>
    </location>
</feature>
<dbReference type="GO" id="GO:0046872">
    <property type="term" value="F:metal ion binding"/>
    <property type="evidence" value="ECO:0007669"/>
    <property type="project" value="UniProtKB-KW"/>
</dbReference>
<feature type="transmembrane region" description="Helical" evidence="10">
    <location>
        <begin position="322"/>
        <end position="341"/>
    </location>
</feature>
<evidence type="ECO:0000256" key="10">
    <source>
        <dbReference type="SAM" id="Phobius"/>
    </source>
</evidence>
<evidence type="ECO:0000256" key="8">
    <source>
        <dbReference type="ARBA" id="ARBA00023004"/>
    </source>
</evidence>
<feature type="transmembrane region" description="Helical" evidence="10">
    <location>
        <begin position="190"/>
        <end position="212"/>
    </location>
</feature>
<keyword evidence="6" id="KW-0249">Electron transport</keyword>
<feature type="transmembrane region" description="Helical" evidence="10">
    <location>
        <begin position="277"/>
        <end position="310"/>
    </location>
</feature>
<feature type="domain" description="Cytochrome b/b6 C-terminal region profile" evidence="12">
    <location>
        <begin position="214"/>
        <end position="346"/>
    </location>
</feature>
<evidence type="ECO:0000256" key="4">
    <source>
        <dbReference type="ARBA" id="ARBA00022692"/>
    </source>
</evidence>
<dbReference type="GO" id="GO:0016491">
    <property type="term" value="F:oxidoreductase activity"/>
    <property type="evidence" value="ECO:0007669"/>
    <property type="project" value="InterPro"/>
</dbReference>
<dbReference type="EMBL" id="CZVW01000002">
    <property type="protein sequence ID" value="CUS96756.1"/>
    <property type="molecule type" value="Genomic_DNA"/>
</dbReference>
<evidence type="ECO:0000313" key="14">
    <source>
        <dbReference type="Proteomes" id="UP000199197"/>
    </source>
</evidence>
<evidence type="ECO:0000256" key="6">
    <source>
        <dbReference type="ARBA" id="ARBA00022982"/>
    </source>
</evidence>
<dbReference type="PANTHER" id="PTHR19271:SF16">
    <property type="entry name" value="CYTOCHROME B"/>
    <property type="match status" value="1"/>
</dbReference>
<evidence type="ECO:0000256" key="3">
    <source>
        <dbReference type="ARBA" id="ARBA00022617"/>
    </source>
</evidence>
<feature type="transmembrane region" description="Helical" evidence="10">
    <location>
        <begin position="233"/>
        <end position="257"/>
    </location>
</feature>
<dbReference type="OrthoDB" id="9804503at2"/>
<keyword evidence="4 10" id="KW-0812">Transmembrane</keyword>
<dbReference type="SUPFAM" id="SSF81648">
    <property type="entry name" value="a domain/subunit of cytochrome bc1 complex (Ubiquinol-cytochrome c reductase)"/>
    <property type="match status" value="1"/>
</dbReference>
<name>A0A0P1MNU2_9BACT</name>
<reference evidence="14" key="1">
    <citation type="submission" date="2015-11" db="EMBL/GenBank/DDBJ databases">
        <authorList>
            <person name="Varghese N."/>
        </authorList>
    </citation>
    <scope>NUCLEOTIDE SEQUENCE [LARGE SCALE GENOMIC DNA]</scope>
    <source>
        <strain evidence="14">JGI-23</strain>
    </source>
</reference>
<comment type="subcellular location">
    <subcellularLocation>
        <location evidence="1">Membrane</location>
        <topology evidence="1">Multi-pass membrane protein</topology>
    </subcellularLocation>
</comment>
<feature type="transmembrane region" description="Helical" evidence="10">
    <location>
        <begin position="122"/>
        <end position="143"/>
    </location>
</feature>
<dbReference type="AlphaFoldDB" id="A0A0P1MNU2"/>
<keyword evidence="7 10" id="KW-1133">Transmembrane helix</keyword>
<keyword evidence="14" id="KW-1185">Reference proteome</keyword>
<dbReference type="Pfam" id="PF00033">
    <property type="entry name" value="Cytochrome_B"/>
    <property type="match status" value="1"/>
</dbReference>
<evidence type="ECO:0000256" key="2">
    <source>
        <dbReference type="ARBA" id="ARBA00022448"/>
    </source>
</evidence>
<evidence type="ECO:0000256" key="5">
    <source>
        <dbReference type="ARBA" id="ARBA00022723"/>
    </source>
</evidence>
<keyword evidence="2" id="KW-0813">Transport</keyword>
<dbReference type="PANTHER" id="PTHR19271">
    <property type="entry name" value="CYTOCHROME B"/>
    <property type="match status" value="1"/>
</dbReference>
<dbReference type="GO" id="GO:0022904">
    <property type="term" value="P:respiratory electron transport chain"/>
    <property type="evidence" value="ECO:0007669"/>
    <property type="project" value="InterPro"/>
</dbReference>
<dbReference type="RefSeq" id="WP_092347018.1">
    <property type="nucleotide sequence ID" value="NZ_CZVW01000002.1"/>
</dbReference>
<evidence type="ECO:0000259" key="12">
    <source>
        <dbReference type="PROSITE" id="PS51003"/>
    </source>
</evidence>
<keyword evidence="8" id="KW-0408">Iron</keyword>
<dbReference type="GO" id="GO:0016020">
    <property type="term" value="C:membrane"/>
    <property type="evidence" value="ECO:0007669"/>
    <property type="project" value="UniProtKB-SubCell"/>
</dbReference>
<protein>
    <submittedName>
        <fullName evidence="13">Cytochrome b6</fullName>
    </submittedName>
</protein>
<dbReference type="GO" id="GO:0009055">
    <property type="term" value="F:electron transfer activity"/>
    <property type="evidence" value="ECO:0007669"/>
    <property type="project" value="InterPro"/>
</dbReference>
<gene>
    <name evidence="13" type="ORF">JGI23_00175</name>
</gene>
<organism evidence="13 14">
    <name type="scientific">Candidatus Chryseopegocella kryptomonas</name>
    <dbReference type="NCBI Taxonomy" id="1633643"/>
    <lineage>
        <taxon>Bacteria</taxon>
        <taxon>Pseudomonadati</taxon>
        <taxon>Candidatus Kryptoniota</taxon>
        <taxon>Candidatus Chryseopegocella</taxon>
    </lineage>
</organism>
<sequence>MNQMQEKKFSERLPIDFKKIAEVILNEPIPGHMKNWFYALGATPLVLFIFQVVTGILLTFYYVPSPDLAYQSVKYITEEVRLGFWIRGLHRWGSNLMVIAIFLHMVRVFFTRAYRKPRELNWILGILMLITTLGLCFTGYSLIYNQLSYWATTVGTNMIKEIPIFGSLFLRFLRGGETVGVNTLTRFFDLHIGLLPTTLFVLIILHIVLVRVHGVSRLEGYEDDEIYRFYPEHMYHVAVIALFLLTVMSALTVVLPPGVGEPADPSTTPLHIKPEWYFYWIYFLLKYLPIKLGIALILVALIVATFWPFIEDILKKKFPKVKWHYIVGSVAIVLLLIFTVYETIIY</sequence>
<evidence type="ECO:0000313" key="13">
    <source>
        <dbReference type="EMBL" id="CUS96756.1"/>
    </source>
</evidence>
<evidence type="ECO:0000256" key="9">
    <source>
        <dbReference type="ARBA" id="ARBA00023136"/>
    </source>
</evidence>
<accession>A0A0P1MNU2</accession>
<evidence type="ECO:0000259" key="11">
    <source>
        <dbReference type="PROSITE" id="PS51002"/>
    </source>
</evidence>
<dbReference type="PROSITE" id="PS51003">
    <property type="entry name" value="CYTB_CTER"/>
    <property type="match status" value="1"/>
</dbReference>
<keyword evidence="3" id="KW-0349">Heme</keyword>
<dbReference type="InterPro" id="IPR027387">
    <property type="entry name" value="Cytb/b6-like_sf"/>
</dbReference>
<keyword evidence="5" id="KW-0479">Metal-binding</keyword>
<keyword evidence="9 10" id="KW-0472">Membrane</keyword>
<feature type="domain" description="Cytochrome b/b6 N-terminal region profile" evidence="11">
    <location>
        <begin position="5"/>
        <end position="219"/>
    </location>
</feature>
<feature type="transmembrane region" description="Helical" evidence="10">
    <location>
        <begin position="36"/>
        <end position="63"/>
    </location>
</feature>
<dbReference type="Gene3D" id="1.20.810.10">
    <property type="entry name" value="Cytochrome Bc1 Complex, Chain C"/>
    <property type="match status" value="1"/>
</dbReference>
<dbReference type="Pfam" id="PF00032">
    <property type="entry name" value="Cytochrom_B_C"/>
    <property type="match status" value="1"/>
</dbReference>
<evidence type="ECO:0000256" key="1">
    <source>
        <dbReference type="ARBA" id="ARBA00004141"/>
    </source>
</evidence>
<dbReference type="InterPro" id="IPR016174">
    <property type="entry name" value="Di-haem_cyt_TM"/>
</dbReference>
<dbReference type="SUPFAM" id="SSF81342">
    <property type="entry name" value="Transmembrane di-heme cytochromes"/>
    <property type="match status" value="1"/>
</dbReference>
<dbReference type="Proteomes" id="UP000199197">
    <property type="component" value="Unassembled WGS sequence"/>
</dbReference>
<evidence type="ECO:0000256" key="7">
    <source>
        <dbReference type="ARBA" id="ARBA00022989"/>
    </source>
</evidence>
<proteinExistence type="predicted"/>
<dbReference type="InterPro" id="IPR005797">
    <property type="entry name" value="Cyt_b/b6_N"/>
</dbReference>
<dbReference type="InterPro" id="IPR036150">
    <property type="entry name" value="Cyt_b/b6_C_sf"/>
</dbReference>